<organism evidence="2 3">
    <name type="scientific">Croceicoccus marinus</name>
    <dbReference type="NCBI Taxonomy" id="450378"/>
    <lineage>
        <taxon>Bacteria</taxon>
        <taxon>Pseudomonadati</taxon>
        <taxon>Pseudomonadota</taxon>
        <taxon>Alphaproteobacteria</taxon>
        <taxon>Sphingomonadales</taxon>
        <taxon>Erythrobacteraceae</taxon>
        <taxon>Croceicoccus</taxon>
    </lineage>
</organism>
<gene>
    <name evidence="2" type="ORF">A9D14_13870</name>
</gene>
<feature type="region of interest" description="Disordered" evidence="1">
    <location>
        <begin position="9"/>
        <end position="50"/>
    </location>
</feature>
<name>A0A1Z1FEC0_9SPHN</name>
<dbReference type="AlphaFoldDB" id="A0A1Z1FEC0"/>
<sequence length="171" mass="17808">MLTAMFARFPNLPATDRTGSPRTEGAADGAARETAGGGDGDVPDGKAHDMAGHGARLLDWHSLRARLSAERDLRGAMRGENEAMAGWIRAEGSFDPRAAEALFGHGHVDQNPAYSTIYGSGHATSSWPDDKNSGLSGSRLPDPKPSRFNDGSGCSRPISGGGSASGMNIED</sequence>
<evidence type="ECO:0000313" key="3">
    <source>
        <dbReference type="Proteomes" id="UP000195807"/>
    </source>
</evidence>
<reference evidence="2 3" key="1">
    <citation type="submission" date="2017-01" db="EMBL/GenBank/DDBJ databases">
        <title>Complete genome sequence of esterase-producing bacterium Croceicoccus marinus E4A9.</title>
        <authorList>
            <person name="Wu Y.-H."/>
            <person name="Cheng H."/>
            <person name="Xu L."/>
            <person name="Huo Y.-Y."/>
            <person name="Wang C.-S."/>
            <person name="Xu X.-W."/>
        </authorList>
    </citation>
    <scope>NUCLEOTIDE SEQUENCE [LARGE SCALE GENOMIC DNA]</scope>
    <source>
        <strain evidence="2 3">E4A9</strain>
    </source>
</reference>
<accession>A0A1Z1FEC0</accession>
<dbReference type="Proteomes" id="UP000195807">
    <property type="component" value="Chromosome"/>
</dbReference>
<evidence type="ECO:0000313" key="2">
    <source>
        <dbReference type="EMBL" id="ARU17053.1"/>
    </source>
</evidence>
<dbReference type="STRING" id="450378.GCA_001661675_02785"/>
<proteinExistence type="predicted"/>
<keyword evidence="3" id="KW-1185">Reference proteome</keyword>
<protein>
    <submittedName>
        <fullName evidence="2">Uncharacterized protein</fullName>
    </submittedName>
</protein>
<feature type="region of interest" description="Disordered" evidence="1">
    <location>
        <begin position="122"/>
        <end position="171"/>
    </location>
</feature>
<dbReference type="EMBL" id="CP019602">
    <property type="protein sequence ID" value="ARU17053.1"/>
    <property type="molecule type" value="Genomic_DNA"/>
</dbReference>
<dbReference type="KEGG" id="cman:A9D14_13870"/>
<evidence type="ECO:0000256" key="1">
    <source>
        <dbReference type="SAM" id="MobiDB-lite"/>
    </source>
</evidence>